<gene>
    <name evidence="1" type="ORF">Patl1_12096</name>
</gene>
<accession>A0ACC1A1Y8</accession>
<name>A0ACC1A1Y8_9ROSI</name>
<reference evidence="2" key="1">
    <citation type="journal article" date="2023" name="G3 (Bethesda)">
        <title>Genome assembly and association tests identify interacting loci associated with vigor, precocity, and sex in interspecific pistachio rootstocks.</title>
        <authorList>
            <person name="Palmer W."/>
            <person name="Jacygrad E."/>
            <person name="Sagayaradj S."/>
            <person name="Cavanaugh K."/>
            <person name="Han R."/>
            <person name="Bertier L."/>
            <person name="Beede B."/>
            <person name="Kafkas S."/>
            <person name="Golino D."/>
            <person name="Preece J."/>
            <person name="Michelmore R."/>
        </authorList>
    </citation>
    <scope>NUCLEOTIDE SEQUENCE [LARGE SCALE GENOMIC DNA]</scope>
</reference>
<sequence>MMLSFPTRLSKMLPPKTNTAFWLSLSRRKIIVEKHFDPPCLKFGNWMDGSILQMLRVKVEVELTKPLVRGRILRIREQKHWIAFNTSKLYSKESKHYGGSTNRSTKHFHSPPMDAAGDTRGTYVNSDQKESEADFQEIIKEGSNSIQTDSAMDTLYGKDCLPGQLSKKDTESISSINSPIISANNGSTQDSLPETNALIEDVMAQDWQEAPPHQDVTATPQLSEISSQAIHPSGPKRPTWKREARGINHINVEEGGGCFAALPHPMICISWNYRGLGNPRTVCELHHWLKTKCPDFVFLIETKCNRNKLELIRNKIGFSCSFVVESRRASGGIAILWKDDKEVDLVSYTQHHISIIVNQPTTNQKFILTGFNGHPDASKRTGSWNLLRELKAQSNMAWLCIGDFNEICHQYEKFGAADRP</sequence>
<organism evidence="1 2">
    <name type="scientific">Pistacia atlantica</name>
    <dbReference type="NCBI Taxonomy" id="434234"/>
    <lineage>
        <taxon>Eukaryota</taxon>
        <taxon>Viridiplantae</taxon>
        <taxon>Streptophyta</taxon>
        <taxon>Embryophyta</taxon>
        <taxon>Tracheophyta</taxon>
        <taxon>Spermatophyta</taxon>
        <taxon>Magnoliopsida</taxon>
        <taxon>eudicotyledons</taxon>
        <taxon>Gunneridae</taxon>
        <taxon>Pentapetalae</taxon>
        <taxon>rosids</taxon>
        <taxon>malvids</taxon>
        <taxon>Sapindales</taxon>
        <taxon>Anacardiaceae</taxon>
        <taxon>Pistacia</taxon>
    </lineage>
</organism>
<proteinExistence type="predicted"/>
<dbReference type="EMBL" id="CM047908">
    <property type="protein sequence ID" value="KAJ0081309.1"/>
    <property type="molecule type" value="Genomic_DNA"/>
</dbReference>
<keyword evidence="2" id="KW-1185">Reference proteome</keyword>
<evidence type="ECO:0000313" key="2">
    <source>
        <dbReference type="Proteomes" id="UP001164250"/>
    </source>
</evidence>
<dbReference type="Proteomes" id="UP001164250">
    <property type="component" value="Chromosome 12"/>
</dbReference>
<comment type="caution">
    <text evidence="1">The sequence shown here is derived from an EMBL/GenBank/DDBJ whole genome shotgun (WGS) entry which is preliminary data.</text>
</comment>
<evidence type="ECO:0000313" key="1">
    <source>
        <dbReference type="EMBL" id="KAJ0081309.1"/>
    </source>
</evidence>
<protein>
    <submittedName>
        <fullName evidence="1">Uncharacterized protein</fullName>
    </submittedName>
</protein>